<organism evidence="2 3">
    <name type="scientific">Pholiota conissans</name>
    <dbReference type="NCBI Taxonomy" id="109636"/>
    <lineage>
        <taxon>Eukaryota</taxon>
        <taxon>Fungi</taxon>
        <taxon>Dikarya</taxon>
        <taxon>Basidiomycota</taxon>
        <taxon>Agaricomycotina</taxon>
        <taxon>Agaricomycetes</taxon>
        <taxon>Agaricomycetidae</taxon>
        <taxon>Agaricales</taxon>
        <taxon>Agaricineae</taxon>
        <taxon>Strophariaceae</taxon>
        <taxon>Pholiota</taxon>
    </lineage>
</organism>
<dbReference type="EMBL" id="MU155371">
    <property type="protein sequence ID" value="KAF9474602.1"/>
    <property type="molecule type" value="Genomic_DNA"/>
</dbReference>
<dbReference type="PANTHER" id="PTHR38248:SF2">
    <property type="entry name" value="FUNK1 11"/>
    <property type="match status" value="1"/>
</dbReference>
<accession>A0A9P5YRP1</accession>
<comment type="caution">
    <text evidence="2">The sequence shown here is derived from an EMBL/GenBank/DDBJ whole genome shotgun (WGS) entry which is preliminary data.</text>
</comment>
<name>A0A9P5YRP1_9AGAR</name>
<evidence type="ECO:0000313" key="3">
    <source>
        <dbReference type="Proteomes" id="UP000807469"/>
    </source>
</evidence>
<dbReference type="Gene3D" id="1.10.510.10">
    <property type="entry name" value="Transferase(Phosphotransferase) domain 1"/>
    <property type="match status" value="1"/>
</dbReference>
<dbReference type="InterPro" id="IPR000719">
    <property type="entry name" value="Prot_kinase_dom"/>
</dbReference>
<dbReference type="InterPro" id="IPR011009">
    <property type="entry name" value="Kinase-like_dom_sf"/>
</dbReference>
<dbReference type="SUPFAM" id="SSF56112">
    <property type="entry name" value="Protein kinase-like (PK-like)"/>
    <property type="match status" value="1"/>
</dbReference>
<evidence type="ECO:0000259" key="1">
    <source>
        <dbReference type="PROSITE" id="PS50011"/>
    </source>
</evidence>
<keyword evidence="3" id="KW-1185">Reference proteome</keyword>
<gene>
    <name evidence="2" type="ORF">BDN70DRAFT_996952</name>
</gene>
<dbReference type="OrthoDB" id="5569250at2759"/>
<dbReference type="Proteomes" id="UP000807469">
    <property type="component" value="Unassembled WGS sequence"/>
</dbReference>
<reference evidence="2" key="1">
    <citation type="submission" date="2020-11" db="EMBL/GenBank/DDBJ databases">
        <authorList>
            <consortium name="DOE Joint Genome Institute"/>
            <person name="Ahrendt S."/>
            <person name="Riley R."/>
            <person name="Andreopoulos W."/>
            <person name="Labutti K."/>
            <person name="Pangilinan J."/>
            <person name="Ruiz-Duenas F.J."/>
            <person name="Barrasa J.M."/>
            <person name="Sanchez-Garcia M."/>
            <person name="Camarero S."/>
            <person name="Miyauchi S."/>
            <person name="Serrano A."/>
            <person name="Linde D."/>
            <person name="Babiker R."/>
            <person name="Drula E."/>
            <person name="Ayuso-Fernandez I."/>
            <person name="Pacheco R."/>
            <person name="Padilla G."/>
            <person name="Ferreira P."/>
            <person name="Barriuso J."/>
            <person name="Kellner H."/>
            <person name="Castanera R."/>
            <person name="Alfaro M."/>
            <person name="Ramirez L."/>
            <person name="Pisabarro A.G."/>
            <person name="Kuo A."/>
            <person name="Tritt A."/>
            <person name="Lipzen A."/>
            <person name="He G."/>
            <person name="Yan M."/>
            <person name="Ng V."/>
            <person name="Cullen D."/>
            <person name="Martin F."/>
            <person name="Rosso M.-N."/>
            <person name="Henrissat B."/>
            <person name="Hibbett D."/>
            <person name="Martinez A.T."/>
            <person name="Grigoriev I.V."/>
        </authorList>
    </citation>
    <scope>NUCLEOTIDE SEQUENCE</scope>
    <source>
        <strain evidence="2">CIRM-BRFM 674</strain>
    </source>
</reference>
<proteinExistence type="predicted"/>
<dbReference type="InterPro" id="IPR040976">
    <property type="entry name" value="Pkinase_fungal"/>
</dbReference>
<feature type="domain" description="Protein kinase" evidence="1">
    <location>
        <begin position="49"/>
        <end position="357"/>
    </location>
</feature>
<dbReference type="GO" id="GO:0005524">
    <property type="term" value="F:ATP binding"/>
    <property type="evidence" value="ECO:0007669"/>
    <property type="project" value="InterPro"/>
</dbReference>
<dbReference type="GO" id="GO:0004672">
    <property type="term" value="F:protein kinase activity"/>
    <property type="evidence" value="ECO:0007669"/>
    <property type="project" value="InterPro"/>
</dbReference>
<sequence>MDLSLVRSITADLRVESFIGIRTTETDRVRGMSTAPNNGVFLRHCYSIISKHSLIGRGTCIASAEPVKDGADWKNKEIVAKFSYIPKTRTPKGVVQANIVKKAGDRKEDIWVLNRLPEVFHYESLVPTADDVQTLLSAYFTAKSSDVYEDRVLQVMVMTEQFPITELTTSETLISVVRDVFNCYRWLYETAGIVHQDIGLNNIMFRRNDGHIHGVLVDYDLVLDFQKRDFGLNSKNRTGTRPYMALDLLDTPPMAHQYRHDLESLFYILAVLATGYKNGPLKDWCDAEEEEDSTALYDTKFTFISEPWLLPIIKPFHKLQDILQTMGDMFRQGYHARGNAKLAAVRALRRSQPIPEFDEATLGGYVDFDGFGEVLSLPLE</sequence>
<dbReference type="PANTHER" id="PTHR38248">
    <property type="entry name" value="FUNK1 6"/>
    <property type="match status" value="1"/>
</dbReference>
<dbReference type="PROSITE" id="PS50011">
    <property type="entry name" value="PROTEIN_KINASE_DOM"/>
    <property type="match status" value="1"/>
</dbReference>
<evidence type="ECO:0000313" key="2">
    <source>
        <dbReference type="EMBL" id="KAF9474602.1"/>
    </source>
</evidence>
<dbReference type="Pfam" id="PF17667">
    <property type="entry name" value="Pkinase_fungal"/>
    <property type="match status" value="1"/>
</dbReference>
<protein>
    <recommendedName>
        <fullName evidence="1">Protein kinase domain-containing protein</fullName>
    </recommendedName>
</protein>
<dbReference type="AlphaFoldDB" id="A0A9P5YRP1"/>